<accession>A0A1V9XJH6</accession>
<keyword evidence="4" id="KW-1185">Reference proteome</keyword>
<dbReference type="Gene3D" id="2.60.40.150">
    <property type="entry name" value="C2 domain"/>
    <property type="match status" value="2"/>
</dbReference>
<dbReference type="SUPFAM" id="SSF49562">
    <property type="entry name" value="C2 domain (Calcium/lipid-binding domain, CaLB)"/>
    <property type="match status" value="2"/>
</dbReference>
<feature type="region of interest" description="Disordered" evidence="1">
    <location>
        <begin position="153"/>
        <end position="173"/>
    </location>
</feature>
<feature type="domain" description="C2" evidence="2">
    <location>
        <begin position="20"/>
        <end position="76"/>
    </location>
</feature>
<evidence type="ECO:0000256" key="1">
    <source>
        <dbReference type="SAM" id="MobiDB-lite"/>
    </source>
</evidence>
<dbReference type="Proteomes" id="UP000192247">
    <property type="component" value="Unassembled WGS sequence"/>
</dbReference>
<evidence type="ECO:0000313" key="4">
    <source>
        <dbReference type="Proteomes" id="UP000192247"/>
    </source>
</evidence>
<sequence length="267" mass="29462">MFRLLCFACVSCPFVLRQLKRKTQCPLFNEGFVVPVTKSDIRDGGVLVKVYDAEKHANHSLLGEALVLLKNYELEQANLEHIITLDLTAPTTNNGEMQLGLNYLPTSERLTIRVVKCNNVPLNNTPQQDPLLNEYAVRVLLYYKGKLVKRQKTLPRSGRGENSGGSSSSSLSSYSSKFGNPVLDESLTFDVAPSDIDNVIFVVVLCLSTTAVSSPDTPVAPSVSTESKRNYLGKVVLGSGTHGPSLHHWESMKSSPRREVIQWQTLV</sequence>
<reference evidence="3 4" key="1">
    <citation type="journal article" date="2017" name="Gigascience">
        <title>Draft genome of the honey bee ectoparasitic mite, Tropilaelaps mercedesae, is shaped by the parasitic life history.</title>
        <authorList>
            <person name="Dong X."/>
            <person name="Armstrong S.D."/>
            <person name="Xia D."/>
            <person name="Makepeace B.L."/>
            <person name="Darby A.C."/>
            <person name="Kadowaki T."/>
        </authorList>
    </citation>
    <scope>NUCLEOTIDE SEQUENCE [LARGE SCALE GENOMIC DNA]</scope>
    <source>
        <strain evidence="3">Wuxi-XJTLU</strain>
    </source>
</reference>
<dbReference type="OrthoDB" id="67700at2759"/>
<dbReference type="Pfam" id="PF00168">
    <property type="entry name" value="C2"/>
    <property type="match status" value="1"/>
</dbReference>
<dbReference type="InterPro" id="IPR035892">
    <property type="entry name" value="C2_domain_sf"/>
</dbReference>
<dbReference type="STRING" id="418985.A0A1V9XJH6"/>
<feature type="compositionally biased region" description="Low complexity" evidence="1">
    <location>
        <begin position="164"/>
        <end position="173"/>
    </location>
</feature>
<dbReference type="AlphaFoldDB" id="A0A1V9XJH6"/>
<dbReference type="InterPro" id="IPR000008">
    <property type="entry name" value="C2_dom"/>
</dbReference>
<protein>
    <submittedName>
        <fullName evidence="3">Synaptotagmin-10-like</fullName>
    </submittedName>
</protein>
<gene>
    <name evidence="3" type="ORF">BIW11_09611</name>
</gene>
<organism evidence="3 4">
    <name type="scientific">Tropilaelaps mercedesae</name>
    <dbReference type="NCBI Taxonomy" id="418985"/>
    <lineage>
        <taxon>Eukaryota</taxon>
        <taxon>Metazoa</taxon>
        <taxon>Ecdysozoa</taxon>
        <taxon>Arthropoda</taxon>
        <taxon>Chelicerata</taxon>
        <taxon>Arachnida</taxon>
        <taxon>Acari</taxon>
        <taxon>Parasitiformes</taxon>
        <taxon>Mesostigmata</taxon>
        <taxon>Gamasina</taxon>
        <taxon>Dermanyssoidea</taxon>
        <taxon>Laelapidae</taxon>
        <taxon>Tropilaelaps</taxon>
    </lineage>
</organism>
<comment type="caution">
    <text evidence="3">The sequence shown here is derived from an EMBL/GenBank/DDBJ whole genome shotgun (WGS) entry which is preliminary data.</text>
</comment>
<evidence type="ECO:0000259" key="2">
    <source>
        <dbReference type="Pfam" id="PF00168"/>
    </source>
</evidence>
<dbReference type="PANTHER" id="PTHR10024">
    <property type="entry name" value="SYNAPTOTAGMIN"/>
    <property type="match status" value="1"/>
</dbReference>
<proteinExistence type="predicted"/>
<evidence type="ECO:0000313" key="3">
    <source>
        <dbReference type="EMBL" id="OQR73639.1"/>
    </source>
</evidence>
<name>A0A1V9XJH6_9ACAR</name>
<dbReference type="InParanoid" id="A0A1V9XJH6"/>
<dbReference type="EMBL" id="MNPL01009578">
    <property type="protein sequence ID" value="OQR73639.1"/>
    <property type="molecule type" value="Genomic_DNA"/>
</dbReference>